<evidence type="ECO:0000256" key="5">
    <source>
        <dbReference type="ARBA" id="ARBA00022771"/>
    </source>
</evidence>
<dbReference type="PANTHER" id="PTHR14030">
    <property type="entry name" value="MITOTIC CHECKPOINT SERINE/THREONINE-PROTEIN KINASE BUB1"/>
    <property type="match status" value="1"/>
</dbReference>
<dbReference type="EMBL" id="CAKOAT010078488">
    <property type="protein sequence ID" value="CAH8313350.1"/>
    <property type="molecule type" value="Genomic_DNA"/>
</dbReference>
<keyword evidence="5" id="KW-0863">Zinc-finger</keyword>
<evidence type="ECO:0000256" key="1">
    <source>
        <dbReference type="ARBA" id="ARBA00000900"/>
    </source>
</evidence>
<dbReference type="InterPro" id="IPR039525">
    <property type="entry name" value="RNF126-like_zinc-ribbon"/>
</dbReference>
<evidence type="ECO:0000256" key="2">
    <source>
        <dbReference type="ARBA" id="ARBA00012483"/>
    </source>
</evidence>
<reference evidence="9 10" key="1">
    <citation type="submission" date="2022-03" db="EMBL/GenBank/DDBJ databases">
        <authorList>
            <person name="Macdonald S."/>
            <person name="Ahmed S."/>
            <person name="Newling K."/>
        </authorList>
    </citation>
    <scope>NUCLEOTIDE SEQUENCE [LARGE SCALE GENOMIC DNA]</scope>
</reference>
<evidence type="ECO:0000256" key="3">
    <source>
        <dbReference type="ARBA" id="ARBA00022679"/>
    </source>
</evidence>
<organism evidence="9 10">
    <name type="scientific">Eruca vesicaria subsp. sativa</name>
    <name type="common">Garden rocket</name>
    <name type="synonym">Eruca sativa</name>
    <dbReference type="NCBI Taxonomy" id="29727"/>
    <lineage>
        <taxon>Eukaryota</taxon>
        <taxon>Viridiplantae</taxon>
        <taxon>Streptophyta</taxon>
        <taxon>Embryophyta</taxon>
        <taxon>Tracheophyta</taxon>
        <taxon>Spermatophyta</taxon>
        <taxon>Magnoliopsida</taxon>
        <taxon>eudicotyledons</taxon>
        <taxon>Gunneridae</taxon>
        <taxon>Pentapetalae</taxon>
        <taxon>rosids</taxon>
        <taxon>malvids</taxon>
        <taxon>Brassicales</taxon>
        <taxon>Brassicaceae</taxon>
        <taxon>Brassiceae</taxon>
        <taxon>Eruca</taxon>
    </lineage>
</organism>
<accession>A0ABC8J548</accession>
<evidence type="ECO:0000259" key="8">
    <source>
        <dbReference type="Pfam" id="PF14369"/>
    </source>
</evidence>
<dbReference type="InterPro" id="IPR015661">
    <property type="entry name" value="Bub1/Mad3"/>
</dbReference>
<evidence type="ECO:0000313" key="10">
    <source>
        <dbReference type="Proteomes" id="UP001642260"/>
    </source>
</evidence>
<evidence type="ECO:0000256" key="6">
    <source>
        <dbReference type="ARBA" id="ARBA00022786"/>
    </source>
</evidence>
<dbReference type="EC" id="2.3.2.27" evidence="2"/>
<evidence type="ECO:0000313" key="9">
    <source>
        <dbReference type="EMBL" id="CAH8313350.1"/>
    </source>
</evidence>
<keyword evidence="6" id="KW-0833">Ubl conjugation pathway</keyword>
<dbReference type="AlphaFoldDB" id="A0ABC8J548"/>
<dbReference type="Proteomes" id="UP001642260">
    <property type="component" value="Unassembled WGS sequence"/>
</dbReference>
<dbReference type="Gene3D" id="1.25.40.430">
    <property type="match status" value="1"/>
</dbReference>
<dbReference type="GO" id="GO:0008270">
    <property type="term" value="F:zinc ion binding"/>
    <property type="evidence" value="ECO:0007669"/>
    <property type="project" value="UniProtKB-KW"/>
</dbReference>
<dbReference type="PANTHER" id="PTHR14030:SF19">
    <property type="entry name" value="MITOTIC SPINDLE CHECKPOINT PROTEIN BUBR1"/>
    <property type="match status" value="1"/>
</dbReference>
<dbReference type="GO" id="GO:0061630">
    <property type="term" value="F:ubiquitin protein ligase activity"/>
    <property type="evidence" value="ECO:0007669"/>
    <property type="project" value="UniProtKB-EC"/>
</dbReference>
<gene>
    <name evidence="9" type="ORF">ERUC_LOCUS6774</name>
</gene>
<sequence>MAETRVEISDPESEFFASNQETGKEWELYKENERPLKGGRNVNLLKQALKSHTDHHLRKSLIEKRRKLIEDEEYNGNDPLFPWIQCIEWVQEVEHCADAEEPKENNMPSRSFGTVLSRGDNNSEYAGRQALGTQVKKTLRSSDRYWCHMCSQIVDPIINAEIKSPLCQNGFVEEMSGENNVGNRNSNSLTEIQDSEIDFSTDCALTLWGPILLGMTSNHRRRRREFDSIIRRRRRSSAAILQLLQGIREGLTTEDESSENRSQFNRAAYNLIRPLLVLLELEIT</sequence>
<keyword evidence="4" id="KW-0479">Metal-binding</keyword>
<comment type="catalytic activity">
    <reaction evidence="1">
        <text>S-ubiquitinyl-[E2 ubiquitin-conjugating enzyme]-L-cysteine + [acceptor protein]-L-lysine = [E2 ubiquitin-conjugating enzyme]-L-cysteine + N(6)-ubiquitinyl-[acceptor protein]-L-lysine.</text>
        <dbReference type="EC" id="2.3.2.27"/>
    </reaction>
</comment>
<name>A0ABC8J548_ERUVS</name>
<keyword evidence="3" id="KW-0808">Transferase</keyword>
<protein>
    <recommendedName>
        <fullName evidence="2">RING-type E3 ubiquitin transferase</fullName>
        <ecNumber evidence="2">2.3.2.27</ecNumber>
    </recommendedName>
</protein>
<keyword evidence="7" id="KW-0862">Zinc</keyword>
<comment type="caution">
    <text evidence="9">The sequence shown here is derived from an EMBL/GenBank/DDBJ whole genome shotgun (WGS) entry which is preliminary data.</text>
</comment>
<dbReference type="Pfam" id="PF14369">
    <property type="entry name" value="Zn_ribbon_19"/>
    <property type="match status" value="1"/>
</dbReference>
<proteinExistence type="predicted"/>
<feature type="domain" description="E3 ubiquitin-protein ligase RNF126-like zinc-ribbon" evidence="8">
    <location>
        <begin position="144"/>
        <end position="175"/>
    </location>
</feature>
<evidence type="ECO:0000256" key="4">
    <source>
        <dbReference type="ARBA" id="ARBA00022723"/>
    </source>
</evidence>
<keyword evidence="10" id="KW-1185">Reference proteome</keyword>
<evidence type="ECO:0000256" key="7">
    <source>
        <dbReference type="ARBA" id="ARBA00022833"/>
    </source>
</evidence>